<dbReference type="AlphaFoldDB" id="A0A1B0ANF7"/>
<feature type="transmembrane region" description="Helical" evidence="1">
    <location>
        <begin position="634"/>
        <end position="655"/>
    </location>
</feature>
<evidence type="ECO:0000313" key="2">
    <source>
        <dbReference type="EnsemblMetazoa" id="GPPI002890-PA"/>
    </source>
</evidence>
<evidence type="ECO:0008006" key="4">
    <source>
        <dbReference type="Google" id="ProtNLM"/>
    </source>
</evidence>
<proteinExistence type="predicted"/>
<feature type="transmembrane region" description="Helical" evidence="1">
    <location>
        <begin position="606"/>
        <end position="628"/>
    </location>
</feature>
<feature type="transmembrane region" description="Helical" evidence="1">
    <location>
        <begin position="526"/>
        <end position="546"/>
    </location>
</feature>
<reference evidence="3" key="1">
    <citation type="submission" date="2015-01" db="EMBL/GenBank/DDBJ databases">
        <authorList>
            <person name="Aksoy S."/>
            <person name="Warren W."/>
            <person name="Wilson R.K."/>
        </authorList>
    </citation>
    <scope>NUCLEOTIDE SEQUENCE [LARGE SCALE GENOMIC DNA]</scope>
    <source>
        <strain evidence="3">IAEA</strain>
    </source>
</reference>
<protein>
    <recommendedName>
        <fullName evidence="4">Nose resistant-to-fluoxetine protein N-terminal domain-containing protein</fullName>
    </recommendedName>
</protein>
<feature type="transmembrane region" description="Helical" evidence="1">
    <location>
        <begin position="451"/>
        <end position="471"/>
    </location>
</feature>
<name>A0A1B0ANF7_9MUSC</name>
<dbReference type="EnsemblMetazoa" id="GPPI002890-RA">
    <property type="protein sequence ID" value="GPPI002890-PA"/>
    <property type="gene ID" value="GPPI002890"/>
</dbReference>
<feature type="transmembrane region" description="Helical" evidence="1">
    <location>
        <begin position="491"/>
        <end position="514"/>
    </location>
</feature>
<dbReference type="EMBL" id="JXJN01000811">
    <property type="status" value="NOT_ANNOTATED_CDS"/>
    <property type="molecule type" value="Genomic_DNA"/>
</dbReference>
<keyword evidence="1" id="KW-0812">Transmembrane</keyword>
<evidence type="ECO:0000313" key="3">
    <source>
        <dbReference type="Proteomes" id="UP000092460"/>
    </source>
</evidence>
<keyword evidence="3" id="KW-1185">Reference proteome</keyword>
<sequence>MFKSLTENVLTKFINAMVCILIGDCMVVIANAPIITSVGYAFETFTPYAMIRFFEFSDKEWNITENCFSDMYEYVEVYDASSYYGGSVFAGSTVRLHNPHLCRFLSQQYKKYKNKLDDYAYVISFDVQIVSAHYLMEIAFDNYYKYEKIQQLICFPKSCRNWDFKEILEVFPFHSNGYVRNNSYLRHRIVQDNYRIFEDFNFYVMIIIICGSILIHLTVYLLKKHLTLMSAYRQKGAIPKVFGSLKAPTLASYKTNDSPLYENTDHVGENLPKIVITSKAYYFENLLETISIPSVVYNLVQNGPLPVSGIMVIFTIAHLCVHLVAEITFTANNMEFGVIGNKVEQLDQILKRSAFLMDLYFLINLTPSYIFILYAAQLLDKHFYYNNTLEIPSRDFKNCPQKLLGNLFYIDTFFPLIERCMPWTWFISLEIQFFIMGCLIMLLVKVHVCYAIVIGFSIFIIAWLAATMWLLEPYEEYGYSTTLHYELMSFNLVLDNVCLFVMPYLLGLCLGYFIFKSNHNLNIKSYFLIAGWFLFLIMIIFSFFGYDLMEERLSQLVKAFLNTTAHILWCALIIWIILTCMTNFGDFLNNVLNFKYTHTLEQLKSICLLLAPLIIRFILFSADTPVYWSIGQVILLSIGCVLLTYICSLFLYILLQGPVVAALESLIVNGSSN</sequence>
<keyword evidence="1" id="KW-1133">Transmembrane helix</keyword>
<feature type="transmembrane region" description="Helical" evidence="1">
    <location>
        <begin position="566"/>
        <end position="585"/>
    </location>
</feature>
<keyword evidence="1" id="KW-0472">Membrane</keyword>
<dbReference type="STRING" id="67801.A0A1B0ANF7"/>
<feature type="transmembrane region" description="Helical" evidence="1">
    <location>
        <begin position="359"/>
        <end position="379"/>
    </location>
</feature>
<accession>A0A1B0ANF7</accession>
<evidence type="ECO:0000256" key="1">
    <source>
        <dbReference type="SAM" id="Phobius"/>
    </source>
</evidence>
<feature type="transmembrane region" description="Helical" evidence="1">
    <location>
        <begin position="13"/>
        <end position="42"/>
    </location>
</feature>
<organism evidence="2 3">
    <name type="scientific">Glossina palpalis gambiensis</name>
    <dbReference type="NCBI Taxonomy" id="67801"/>
    <lineage>
        <taxon>Eukaryota</taxon>
        <taxon>Metazoa</taxon>
        <taxon>Ecdysozoa</taxon>
        <taxon>Arthropoda</taxon>
        <taxon>Hexapoda</taxon>
        <taxon>Insecta</taxon>
        <taxon>Pterygota</taxon>
        <taxon>Neoptera</taxon>
        <taxon>Endopterygota</taxon>
        <taxon>Diptera</taxon>
        <taxon>Brachycera</taxon>
        <taxon>Muscomorpha</taxon>
        <taxon>Hippoboscoidea</taxon>
        <taxon>Glossinidae</taxon>
        <taxon>Glossina</taxon>
    </lineage>
</organism>
<reference evidence="2" key="2">
    <citation type="submission" date="2020-05" db="UniProtKB">
        <authorList>
            <consortium name="EnsemblMetazoa"/>
        </authorList>
    </citation>
    <scope>IDENTIFICATION</scope>
    <source>
        <strain evidence="2">IAEA</strain>
    </source>
</reference>
<dbReference type="PANTHER" id="PTHR11161">
    <property type="entry name" value="O-ACYLTRANSFERASE"/>
    <property type="match status" value="1"/>
</dbReference>
<feature type="transmembrane region" description="Helical" evidence="1">
    <location>
        <begin position="202"/>
        <end position="222"/>
    </location>
</feature>
<dbReference type="VEuPathDB" id="VectorBase:GPPI002890"/>
<dbReference type="Proteomes" id="UP000092460">
    <property type="component" value="Unassembled WGS sequence"/>
</dbReference>
<dbReference type="InterPro" id="IPR052728">
    <property type="entry name" value="O2_lipid_transport_reg"/>
</dbReference>
<dbReference type="PANTHER" id="PTHR11161:SF72">
    <property type="entry name" value="FI21449P1"/>
    <property type="match status" value="1"/>
</dbReference>
<feature type="transmembrane region" description="Helical" evidence="1">
    <location>
        <begin position="423"/>
        <end position="444"/>
    </location>
</feature>